<organism evidence="2 3">
    <name type="scientific">Cyclocybe aegerita</name>
    <name type="common">Black poplar mushroom</name>
    <name type="synonym">Agrocybe aegerita</name>
    <dbReference type="NCBI Taxonomy" id="1973307"/>
    <lineage>
        <taxon>Eukaryota</taxon>
        <taxon>Fungi</taxon>
        <taxon>Dikarya</taxon>
        <taxon>Basidiomycota</taxon>
        <taxon>Agaricomycotina</taxon>
        <taxon>Agaricomycetes</taxon>
        <taxon>Agaricomycetidae</taxon>
        <taxon>Agaricales</taxon>
        <taxon>Agaricineae</taxon>
        <taxon>Bolbitiaceae</taxon>
        <taxon>Cyclocybe</taxon>
    </lineage>
</organism>
<evidence type="ECO:0000313" key="3">
    <source>
        <dbReference type="Proteomes" id="UP000467700"/>
    </source>
</evidence>
<accession>A0A8S0VTY4</accession>
<sequence length="102" mass="11341">MHNTWKAPKEVPNASHQAARLDASPVSGRSYVPECCRTSGAPRVHLGHALEPDLPLAFFRKFVRFELRLSWMDAARNWVRVMDAPAAVAATTRQVFLSGRGV</sequence>
<gene>
    <name evidence="2" type="ORF">AAE3_LOCUS3468</name>
</gene>
<proteinExistence type="predicted"/>
<feature type="region of interest" description="Disordered" evidence="1">
    <location>
        <begin position="1"/>
        <end position="29"/>
    </location>
</feature>
<comment type="caution">
    <text evidence="2">The sequence shown here is derived from an EMBL/GenBank/DDBJ whole genome shotgun (WGS) entry which is preliminary data.</text>
</comment>
<dbReference type="EMBL" id="CACVBS010000032">
    <property type="protein sequence ID" value="CAA7261210.1"/>
    <property type="molecule type" value="Genomic_DNA"/>
</dbReference>
<name>A0A8S0VTY4_CYCAE</name>
<reference evidence="2 3" key="1">
    <citation type="submission" date="2020-01" db="EMBL/GenBank/DDBJ databases">
        <authorList>
            <person name="Gupta K D."/>
        </authorList>
    </citation>
    <scope>NUCLEOTIDE SEQUENCE [LARGE SCALE GENOMIC DNA]</scope>
</reference>
<evidence type="ECO:0000313" key="2">
    <source>
        <dbReference type="EMBL" id="CAA7261210.1"/>
    </source>
</evidence>
<protein>
    <submittedName>
        <fullName evidence="2">Uncharacterized protein</fullName>
    </submittedName>
</protein>
<evidence type="ECO:0000256" key="1">
    <source>
        <dbReference type="SAM" id="MobiDB-lite"/>
    </source>
</evidence>
<keyword evidence="3" id="KW-1185">Reference proteome</keyword>
<dbReference type="Proteomes" id="UP000467700">
    <property type="component" value="Unassembled WGS sequence"/>
</dbReference>
<dbReference type="AlphaFoldDB" id="A0A8S0VTY4"/>